<dbReference type="SUPFAM" id="SSF54665">
    <property type="entry name" value="CO dehydrogenase molybdoprotein N-domain-like"/>
    <property type="match status" value="1"/>
</dbReference>
<dbReference type="GO" id="GO:0051537">
    <property type="term" value="F:2 iron, 2 sulfur cluster binding"/>
    <property type="evidence" value="ECO:0007669"/>
    <property type="project" value="UniProtKB-KW"/>
</dbReference>
<protein>
    <submittedName>
        <fullName evidence="15">Xanthine dehydrogenase molybdenum-binding subunit</fullName>
        <ecNumber evidence="15">1.17.1.4</ecNumber>
    </submittedName>
</protein>
<dbReference type="FunFam" id="3.30.465.10:FF:000004">
    <property type="entry name" value="Xanthine dehydrogenase/oxidase"/>
    <property type="match status" value="1"/>
</dbReference>
<dbReference type="GO" id="GO:0071949">
    <property type="term" value="F:FAD binding"/>
    <property type="evidence" value="ECO:0007669"/>
    <property type="project" value="InterPro"/>
</dbReference>
<dbReference type="OMA" id="PHPTQER"/>
<dbReference type="FunFam" id="3.30.365.10:FF:000001">
    <property type="entry name" value="Xanthine dehydrogenase oxidase"/>
    <property type="match status" value="1"/>
</dbReference>
<dbReference type="Pfam" id="PF20256">
    <property type="entry name" value="MoCoBD_2"/>
    <property type="match status" value="1"/>
</dbReference>
<keyword evidence="6 13" id="KW-0479">Metal-binding</keyword>
<dbReference type="PANTHER" id="PTHR45444:SF3">
    <property type="entry name" value="XANTHINE DEHYDROGENASE"/>
    <property type="match status" value="1"/>
</dbReference>
<comment type="cofactor">
    <cofactor evidence="1 12">
        <name>FAD</name>
        <dbReference type="ChEBI" id="CHEBI:57692"/>
    </cofactor>
</comment>
<dbReference type="InterPro" id="IPR036884">
    <property type="entry name" value="2Fe-2S-bd_dom_sf"/>
</dbReference>
<feature type="binding site" evidence="12">
    <location>
        <position position="333"/>
    </location>
    <ligand>
        <name>FAD</name>
        <dbReference type="ChEBI" id="CHEBI:57692"/>
    </ligand>
</feature>
<evidence type="ECO:0000256" key="13">
    <source>
        <dbReference type="PIRSR" id="PIRSR000127-3"/>
    </source>
</evidence>
<feature type="binding site" evidence="12">
    <location>
        <position position="1035"/>
    </location>
    <ligand>
        <name>substrate</name>
    </ligand>
</feature>
<evidence type="ECO:0000256" key="8">
    <source>
        <dbReference type="ARBA" id="ARBA00023002"/>
    </source>
</evidence>
<dbReference type="SMART" id="SM01092">
    <property type="entry name" value="CO_deh_flav_C"/>
    <property type="match status" value="1"/>
</dbReference>
<dbReference type="SUPFAM" id="SSF47741">
    <property type="entry name" value="CO dehydrogenase ISP C-domain like"/>
    <property type="match status" value="1"/>
</dbReference>
<comment type="similarity">
    <text evidence="2">Belongs to the xanthine dehydrogenase family.</text>
</comment>
<keyword evidence="9 13" id="KW-0408">Iron</keyword>
<dbReference type="InterPro" id="IPR037165">
    <property type="entry name" value="AldOxase/xan_DH_Mopterin-bd_sf"/>
</dbReference>
<dbReference type="SUPFAM" id="SSF56176">
    <property type="entry name" value="FAD-binding/transporter-associated domain-like"/>
    <property type="match status" value="1"/>
</dbReference>
<keyword evidence="5 13" id="KW-0001">2Fe-2S</keyword>
<dbReference type="InterPro" id="IPR006058">
    <property type="entry name" value="2Fe2S_fd_BS"/>
</dbReference>
<dbReference type="InterPro" id="IPR000674">
    <property type="entry name" value="Ald_Oxase/Xan_DH_a/b"/>
</dbReference>
<dbReference type="GeneID" id="17085050"/>
<dbReference type="InterPro" id="IPR016208">
    <property type="entry name" value="Ald_Oxase/xanthine_DH-like"/>
</dbReference>
<dbReference type="PROSITE" id="PS00197">
    <property type="entry name" value="2FE2S_FER_1"/>
    <property type="match status" value="1"/>
</dbReference>
<keyword evidence="8 15" id="KW-0560">Oxidoreductase</keyword>
<dbReference type="eggNOG" id="KOG0430">
    <property type="taxonomic scope" value="Eukaryota"/>
</dbReference>
<dbReference type="InterPro" id="IPR016166">
    <property type="entry name" value="FAD-bd_PCMH"/>
</dbReference>
<evidence type="ECO:0000256" key="9">
    <source>
        <dbReference type="ARBA" id="ARBA00023004"/>
    </source>
</evidence>
<keyword evidence="7 12" id="KW-0274">FAD</keyword>
<feature type="binding site" evidence="12">
    <location>
        <position position="401"/>
    </location>
    <ligand>
        <name>FAD</name>
        <dbReference type="ChEBI" id="CHEBI:57692"/>
    </ligand>
</feature>
<keyword evidence="4" id="KW-0285">Flavoprotein</keyword>
<feature type="binding site" evidence="12">
    <location>
        <position position="936"/>
    </location>
    <ligand>
        <name>substrate</name>
    </ligand>
</feature>
<evidence type="ECO:0000256" key="10">
    <source>
        <dbReference type="ARBA" id="ARBA00023014"/>
    </source>
</evidence>
<feature type="binding site" evidence="13">
    <location>
        <position position="789"/>
    </location>
    <ligand>
        <name>Mo-molybdopterin</name>
        <dbReference type="ChEBI" id="CHEBI:71302"/>
    </ligand>
    <ligandPart>
        <name>Mo</name>
        <dbReference type="ChEBI" id="CHEBI:28685"/>
    </ligandPart>
</feature>
<dbReference type="PROSITE" id="PS51387">
    <property type="entry name" value="FAD_PCMH"/>
    <property type="match status" value="1"/>
</dbReference>
<dbReference type="InterPro" id="IPR005107">
    <property type="entry name" value="CO_DH_flav_C"/>
</dbReference>
<dbReference type="STRING" id="130081.M2WQJ4"/>
<reference evidence="16" key="1">
    <citation type="journal article" date="2013" name="Science">
        <title>Gene transfer from bacteria and archaea facilitated evolution of an extremophilic eukaryote.</title>
        <authorList>
            <person name="Schonknecht G."/>
            <person name="Chen W.H."/>
            <person name="Ternes C.M."/>
            <person name="Barbier G.G."/>
            <person name="Shrestha R.P."/>
            <person name="Stanke M."/>
            <person name="Brautigam A."/>
            <person name="Baker B.J."/>
            <person name="Banfield J.F."/>
            <person name="Garavito R.M."/>
            <person name="Carr K."/>
            <person name="Wilkerson C."/>
            <person name="Rensing S.A."/>
            <person name="Gagneul D."/>
            <person name="Dickenson N.E."/>
            <person name="Oesterhelt C."/>
            <person name="Lercher M.J."/>
            <person name="Weber A.P."/>
        </authorList>
    </citation>
    <scope>NUCLEOTIDE SEQUENCE [LARGE SCALE GENOMIC DNA]</scope>
    <source>
        <strain evidence="16">074W</strain>
    </source>
</reference>
<feature type="binding site" evidence="13">
    <location>
        <position position="153"/>
    </location>
    <ligand>
        <name>[2Fe-2S] cluster</name>
        <dbReference type="ChEBI" id="CHEBI:190135"/>
        <label>2</label>
    </ligand>
</feature>
<dbReference type="Gene3D" id="3.90.1170.50">
    <property type="entry name" value="Aldehyde oxidase/xanthine dehydrogenase, a/b hammerhead"/>
    <property type="match status" value="1"/>
</dbReference>
<dbReference type="InterPro" id="IPR046867">
    <property type="entry name" value="AldOxase/xan_DH_MoCoBD2"/>
</dbReference>
<feature type="domain" description="FAD-binding PCMH-type" evidence="14">
    <location>
        <begin position="225"/>
        <end position="411"/>
    </location>
</feature>
<dbReference type="KEGG" id="gsl:Gasu_62880"/>
<feature type="binding site" evidence="12">
    <location>
        <position position="902"/>
    </location>
    <ligand>
        <name>substrate</name>
    </ligand>
</feature>
<comment type="cofactor">
    <cofactor evidence="11">
        <name>[2Fe-2S] cluster</name>
        <dbReference type="ChEBI" id="CHEBI:190135"/>
    </cofactor>
</comment>
<dbReference type="InterPro" id="IPR002888">
    <property type="entry name" value="2Fe-2S-bd"/>
</dbReference>
<dbReference type="Pfam" id="PF01315">
    <property type="entry name" value="Ald_Xan_dh_C"/>
    <property type="match status" value="1"/>
</dbReference>
<dbReference type="AlphaFoldDB" id="M2WQJ4"/>
<feature type="non-terminal residue" evidence="15">
    <location>
        <position position="1"/>
    </location>
</feature>
<dbReference type="InterPro" id="IPR036010">
    <property type="entry name" value="2Fe-2S_ferredoxin-like_sf"/>
</dbReference>
<evidence type="ECO:0000256" key="12">
    <source>
        <dbReference type="PIRSR" id="PIRSR000127-2"/>
    </source>
</evidence>
<evidence type="ECO:0000256" key="4">
    <source>
        <dbReference type="ARBA" id="ARBA00022630"/>
    </source>
</evidence>
<dbReference type="OrthoDB" id="4392at2759"/>
<evidence type="ECO:0000256" key="11">
    <source>
        <dbReference type="ARBA" id="ARBA00034078"/>
    </source>
</evidence>
<feature type="binding site" evidence="13">
    <location>
        <position position="114"/>
    </location>
    <ligand>
        <name>[2Fe-2S] cluster</name>
        <dbReference type="ChEBI" id="CHEBI:190135"/>
        <label>2</label>
    </ligand>
</feature>
<feature type="binding site" evidence="13">
    <location>
        <position position="44"/>
    </location>
    <ligand>
        <name>[2Fe-2S] cluster</name>
        <dbReference type="ChEBI" id="CHEBI:190135"/>
        <label>1</label>
    </ligand>
</feature>
<feature type="binding site" evidence="13">
    <location>
        <position position="820"/>
    </location>
    <ligand>
        <name>Mo-molybdopterin</name>
        <dbReference type="ChEBI" id="CHEBI:71302"/>
    </ligand>
    <ligandPart>
        <name>Mo</name>
        <dbReference type="ChEBI" id="CHEBI:28685"/>
    </ligandPart>
</feature>
<dbReference type="InterPro" id="IPR016167">
    <property type="entry name" value="FAD-bd_PCMH_sub1"/>
</dbReference>
<comment type="cofactor">
    <cofactor evidence="13">
        <name>[2Fe-2S] cluster</name>
        <dbReference type="ChEBI" id="CHEBI:190135"/>
    </cofactor>
    <text evidence="13">Binds 2 [2Fe-2S] clusters.</text>
</comment>
<evidence type="ECO:0000256" key="5">
    <source>
        <dbReference type="ARBA" id="ARBA00022714"/>
    </source>
</evidence>
<dbReference type="GO" id="GO:0005506">
    <property type="term" value="F:iron ion binding"/>
    <property type="evidence" value="ECO:0007669"/>
    <property type="project" value="InterPro"/>
</dbReference>
<dbReference type="Gene3D" id="3.30.390.50">
    <property type="entry name" value="CO dehydrogenase flavoprotein, C-terminal domain"/>
    <property type="match status" value="1"/>
</dbReference>
<dbReference type="SMART" id="SM01008">
    <property type="entry name" value="Ald_Xan_dh_C"/>
    <property type="match status" value="1"/>
</dbReference>
<dbReference type="Gramene" id="EME26060">
    <property type="protein sequence ID" value="EME26060"/>
    <property type="gene ID" value="Gasu_62880"/>
</dbReference>
<dbReference type="InterPro" id="IPR036683">
    <property type="entry name" value="CO_DH_flav_C_dom_sf"/>
</dbReference>
<feature type="binding site" evidence="13">
    <location>
        <position position="49"/>
    </location>
    <ligand>
        <name>[2Fe-2S] cluster</name>
        <dbReference type="ChEBI" id="CHEBI:190135"/>
        <label>1</label>
    </ligand>
</feature>
<evidence type="ECO:0000313" key="16">
    <source>
        <dbReference type="Proteomes" id="UP000030680"/>
    </source>
</evidence>
<dbReference type="Pfam" id="PF02738">
    <property type="entry name" value="MoCoBD_1"/>
    <property type="match status" value="1"/>
</dbReference>
<dbReference type="Gene3D" id="3.10.20.30">
    <property type="match status" value="1"/>
</dbReference>
<dbReference type="SUPFAM" id="SSF55447">
    <property type="entry name" value="CO dehydrogenase flavoprotein C-terminal domain-like"/>
    <property type="match status" value="1"/>
</dbReference>
<evidence type="ECO:0000256" key="3">
    <source>
        <dbReference type="ARBA" id="ARBA00022505"/>
    </source>
</evidence>
<dbReference type="InterPro" id="IPR016169">
    <property type="entry name" value="FAD-bd_PCMH_sub2"/>
</dbReference>
<feature type="binding site" evidence="13">
    <location>
        <position position="52"/>
    </location>
    <ligand>
        <name>[2Fe-2S] cluster</name>
        <dbReference type="ChEBI" id="CHEBI:190135"/>
        <label>1</label>
    </ligand>
</feature>
<sequence length="1064" mass="120118">MEKNDFDKVFCFINGIPHYIEKPEKLLINYLREDCKLAGTKLGCGEGGCGACTVWIWTVHPVSQQLDCYTINACLVTLAMVDACYIVTVEGIGSRKDELHPIQRLLVQHNGSQCGYCTPGILMSMFGFLEKNKFSKQVLDIEEIESCFDGNLCRCTGYRSIFDAFRSYVQAKETFCIKESISIPEDALQHIFLERRRKLRVWISQQQPHCNKSMYLSETTASPYNSFDRFPIFVRPTNLQETIYYKRLYPDAKFVVGNSEIGIDIKMKQKRWNCFILLNDVQELLHIDDTKSNGWSIGAAVSLSKLLDRIQQLKENQFQFRTLYMLRNQLQRFAGTQIRNVACLGGNIATASPISDINPLLAATNAKLRWISCKHGTYSEANAKDFFVGYRSTLLKEDDLLVDVLIPLTKRNEYVFAYKVSRRVDDDIAIVSAGMRFTCSIISQQSPNDSMLVDTRMNKKIVLEDVSLVYGGMADRTKNAQQTEMVLCGSVLESCSLLSFCRNTLDKDFALKEDSPGGMIEFRRTLACSLLLRSFHRLERLLCNEQIQDSCDELDHSTFSSHATQIFQQLNDEGNGTCHLGRTVPHQSAILQCCGEAQYVDDIPSSSDTLYCAFILSSVPHANILSIDCSEAYNQCPGIKKIFLSQDVPGTNQFAIANNVEDEEVFCSGHVTAVGQIIGMVVADTREHALLGRRMVKVDYERLPAILTIEEARQQQSFEHCCGRKRKWWTFPPHFIEQGNVEEEFHRTDLLQIRGNVKIGAQEHFYLETHGCLAIPGENDELVIYVSTQSPSKTQMVIAHVLGLPSHKVVCKTKRIGGGFGGKETRNIFISCAVAVAAHTLKKPIRIYLDREDDMVMTGHRHPFFGDYRVAFDRLGKIHAVETLLFANIGNSLDLSMAVLDRALFHSENVYHIPNIRIVGRLCWTHTISNTAFRGFGGPQGMAIAETWIHHVASALMMNPETVRSLNMYGVGENSLTTPYGMKLLGYSGWECWQSVMESSDFWKRKQTVNEYNANHRYRKRGIAAVPTKFGISFTNKTYNQAGVLIHVYLDGSVLVSHGGVEMN</sequence>
<feature type="binding site" evidence="13">
    <location>
        <position position="74"/>
    </location>
    <ligand>
        <name>[2Fe-2S] cluster</name>
        <dbReference type="ChEBI" id="CHEBI:190135"/>
        <label>1</label>
    </ligand>
</feature>
<dbReference type="InterPro" id="IPR008274">
    <property type="entry name" value="AldOxase/xan_DH_MoCoBD1"/>
</dbReference>
<evidence type="ECO:0000256" key="2">
    <source>
        <dbReference type="ARBA" id="ARBA00006849"/>
    </source>
</evidence>
<dbReference type="InterPro" id="IPR002346">
    <property type="entry name" value="Mopterin_DH_FAD-bd"/>
</dbReference>
<name>M2WQJ4_GALSU</name>
<evidence type="ECO:0000256" key="7">
    <source>
        <dbReference type="ARBA" id="ARBA00022827"/>
    </source>
</evidence>
<dbReference type="InterPro" id="IPR001041">
    <property type="entry name" value="2Fe-2S_ferredoxin-type"/>
</dbReference>
<dbReference type="GO" id="GO:0004854">
    <property type="term" value="F:xanthine dehydrogenase activity"/>
    <property type="evidence" value="ECO:0007669"/>
    <property type="project" value="UniProtKB-EC"/>
</dbReference>
<evidence type="ECO:0000259" key="14">
    <source>
        <dbReference type="PROSITE" id="PS51387"/>
    </source>
</evidence>
<organism evidence="15 16">
    <name type="scientific">Galdieria sulphuraria</name>
    <name type="common">Red alga</name>
    <dbReference type="NCBI Taxonomy" id="130081"/>
    <lineage>
        <taxon>Eukaryota</taxon>
        <taxon>Rhodophyta</taxon>
        <taxon>Bangiophyceae</taxon>
        <taxon>Galdieriales</taxon>
        <taxon>Galdieriaceae</taxon>
        <taxon>Galdieria</taxon>
    </lineage>
</organism>
<gene>
    <name evidence="15" type="ORF">Gasu_62880</name>
</gene>
<dbReference type="EMBL" id="KB454629">
    <property type="protein sequence ID" value="EME26060.1"/>
    <property type="molecule type" value="Genomic_DNA"/>
</dbReference>
<dbReference type="Pfam" id="PF01799">
    <property type="entry name" value="Fer2_2"/>
    <property type="match status" value="1"/>
</dbReference>
<dbReference type="PIRSF" id="PIRSF000127">
    <property type="entry name" value="Xanthine_DH"/>
    <property type="match status" value="1"/>
</dbReference>
<proteinExistence type="inferred from homology"/>
<accession>M2WQJ4</accession>
<dbReference type="InterPro" id="IPR036856">
    <property type="entry name" value="Ald_Oxase/Xan_DH_a/b_sf"/>
</dbReference>
<keyword evidence="10 13" id="KW-0411">Iron-sulfur</keyword>
<dbReference type="Pfam" id="PF00941">
    <property type="entry name" value="FAD_binding_5"/>
    <property type="match status" value="1"/>
</dbReference>
<dbReference type="Gene3D" id="1.10.150.120">
    <property type="entry name" value="[2Fe-2S]-binding domain"/>
    <property type="match status" value="1"/>
</dbReference>
<dbReference type="Gene3D" id="3.30.43.10">
    <property type="entry name" value="Uridine Diphospho-n-acetylenolpyruvylglucosamine Reductase, domain 2"/>
    <property type="match status" value="1"/>
</dbReference>
<dbReference type="Pfam" id="PF00111">
    <property type="entry name" value="Fer2"/>
    <property type="match status" value="1"/>
</dbReference>
<keyword evidence="3 13" id="KW-0500">Molybdenum</keyword>
<dbReference type="Proteomes" id="UP000030680">
    <property type="component" value="Unassembled WGS sequence"/>
</dbReference>
<feature type="binding site" evidence="12">
    <location>
        <position position="356"/>
    </location>
    <ligand>
        <name>FAD</name>
        <dbReference type="ChEBI" id="CHEBI:57692"/>
    </ligand>
</feature>
<comment type="cofactor">
    <cofactor evidence="13">
        <name>Mo-molybdopterin</name>
        <dbReference type="ChEBI" id="CHEBI:71302"/>
    </cofactor>
    <text evidence="13">Binds 1 Mo-molybdopterin (Mo-MPT) cofactor per subunit.</text>
</comment>
<feature type="binding site" evidence="13">
    <location>
        <position position="155"/>
    </location>
    <ligand>
        <name>[2Fe-2S] cluster</name>
        <dbReference type="ChEBI" id="CHEBI:190135"/>
        <label>2</label>
    </ligand>
</feature>
<dbReference type="Pfam" id="PF03450">
    <property type="entry name" value="CO_deh_flav_C"/>
    <property type="match status" value="1"/>
</dbReference>
<feature type="binding site" evidence="13">
    <location>
        <position position="117"/>
    </location>
    <ligand>
        <name>[2Fe-2S] cluster</name>
        <dbReference type="ChEBI" id="CHEBI:190135"/>
        <label>2</label>
    </ligand>
</feature>
<evidence type="ECO:0000313" key="15">
    <source>
        <dbReference type="EMBL" id="EME26060.1"/>
    </source>
</evidence>
<dbReference type="RefSeq" id="XP_005702580.1">
    <property type="nucleotide sequence ID" value="XM_005702523.2"/>
</dbReference>
<dbReference type="InterPro" id="IPR012675">
    <property type="entry name" value="Beta-grasp_dom_sf"/>
</dbReference>
<dbReference type="EC" id="1.17.1.4" evidence="15"/>
<feature type="binding site" evidence="12">
    <location>
        <position position="824"/>
    </location>
    <ligand>
        <name>substrate</name>
    </ligand>
</feature>
<dbReference type="PANTHER" id="PTHR45444">
    <property type="entry name" value="XANTHINE DEHYDROGENASE"/>
    <property type="match status" value="1"/>
</dbReference>
<evidence type="ECO:0000256" key="6">
    <source>
        <dbReference type="ARBA" id="ARBA00022723"/>
    </source>
</evidence>
<evidence type="ECO:0000256" key="1">
    <source>
        <dbReference type="ARBA" id="ARBA00001974"/>
    </source>
</evidence>
<feature type="binding site" evidence="13">
    <location>
        <position position="934"/>
    </location>
    <ligand>
        <name>Mo-molybdopterin</name>
        <dbReference type="ChEBI" id="CHEBI:71302"/>
    </ligand>
    <ligandPart>
        <name>Mo</name>
        <dbReference type="ChEBI" id="CHEBI:28685"/>
    </ligandPart>
</feature>
<dbReference type="Gene3D" id="3.30.365.10">
    <property type="entry name" value="Aldehyde oxidase/xanthine dehydrogenase, molybdopterin binding domain"/>
    <property type="match status" value="4"/>
</dbReference>
<dbReference type="InterPro" id="IPR036318">
    <property type="entry name" value="FAD-bd_PCMH-like_sf"/>
</dbReference>
<dbReference type="Gene3D" id="3.30.465.10">
    <property type="match status" value="1"/>
</dbReference>
<dbReference type="FunFam" id="3.30.365.10:FF:000003">
    <property type="entry name" value="Aldehyde oxidase 1"/>
    <property type="match status" value="1"/>
</dbReference>
<keyword evidence="16" id="KW-1185">Reference proteome</keyword>
<dbReference type="SUPFAM" id="SSF56003">
    <property type="entry name" value="Molybdenum cofactor-binding domain"/>
    <property type="match status" value="1"/>
</dbReference>
<dbReference type="SUPFAM" id="SSF54292">
    <property type="entry name" value="2Fe-2S ferredoxin-like"/>
    <property type="match status" value="1"/>
</dbReference>
<feature type="binding site" evidence="12">
    <location>
        <position position="419"/>
    </location>
    <ligand>
        <name>FAD</name>
        <dbReference type="ChEBI" id="CHEBI:57692"/>
    </ligand>
</feature>